<dbReference type="GO" id="GO:0004721">
    <property type="term" value="F:phosphoprotein phosphatase activity"/>
    <property type="evidence" value="ECO:0007669"/>
    <property type="project" value="TreeGrafter"/>
</dbReference>
<comment type="caution">
    <text evidence="12">The sequence shown here is derived from an EMBL/GenBank/DDBJ whole genome shotgun (WGS) entry which is preliminary data.</text>
</comment>
<dbReference type="GO" id="GO:0005886">
    <property type="term" value="C:plasma membrane"/>
    <property type="evidence" value="ECO:0007669"/>
    <property type="project" value="UniProtKB-SubCell"/>
</dbReference>
<dbReference type="PANTHER" id="PTHR45453">
    <property type="entry name" value="PHOSPHATE REGULON SENSOR PROTEIN PHOR"/>
    <property type="match status" value="1"/>
</dbReference>
<dbReference type="AlphaFoldDB" id="A0A916YY80"/>
<evidence type="ECO:0000259" key="11">
    <source>
        <dbReference type="PROSITE" id="PS50109"/>
    </source>
</evidence>
<dbReference type="InterPro" id="IPR004358">
    <property type="entry name" value="Sig_transdc_His_kin-like_C"/>
</dbReference>
<dbReference type="Gene3D" id="6.10.340.10">
    <property type="match status" value="1"/>
</dbReference>
<dbReference type="CDD" id="cd00082">
    <property type="entry name" value="HisKA"/>
    <property type="match status" value="1"/>
</dbReference>
<dbReference type="PRINTS" id="PR00344">
    <property type="entry name" value="BCTRLSENSOR"/>
</dbReference>
<evidence type="ECO:0000256" key="1">
    <source>
        <dbReference type="ARBA" id="ARBA00000085"/>
    </source>
</evidence>
<dbReference type="Gene3D" id="1.10.287.130">
    <property type="match status" value="1"/>
</dbReference>
<keyword evidence="5" id="KW-0808">Transferase</keyword>
<name>A0A916YY80_9BACL</name>
<evidence type="ECO:0000256" key="9">
    <source>
        <dbReference type="ARBA" id="ARBA00023012"/>
    </source>
</evidence>
<evidence type="ECO:0000256" key="8">
    <source>
        <dbReference type="ARBA" id="ARBA00022840"/>
    </source>
</evidence>
<dbReference type="CDD" id="cd00075">
    <property type="entry name" value="HATPase"/>
    <property type="match status" value="1"/>
</dbReference>
<evidence type="ECO:0000256" key="7">
    <source>
        <dbReference type="ARBA" id="ARBA00022777"/>
    </source>
</evidence>
<dbReference type="SUPFAM" id="SSF55874">
    <property type="entry name" value="ATPase domain of HSP90 chaperone/DNA topoisomerase II/histidine kinase"/>
    <property type="match status" value="1"/>
</dbReference>
<dbReference type="SMART" id="SM00387">
    <property type="entry name" value="HATPase_c"/>
    <property type="match status" value="1"/>
</dbReference>
<dbReference type="Pfam" id="PF00512">
    <property type="entry name" value="HisKA"/>
    <property type="match status" value="1"/>
</dbReference>
<evidence type="ECO:0000313" key="12">
    <source>
        <dbReference type="EMBL" id="GGD66285.1"/>
    </source>
</evidence>
<gene>
    <name evidence="12" type="ORF">GCM10010911_25090</name>
</gene>
<dbReference type="GO" id="GO:0016036">
    <property type="term" value="P:cellular response to phosphate starvation"/>
    <property type="evidence" value="ECO:0007669"/>
    <property type="project" value="TreeGrafter"/>
</dbReference>
<keyword evidence="10" id="KW-1133">Transmembrane helix</keyword>
<dbReference type="PROSITE" id="PS50109">
    <property type="entry name" value="HIS_KIN"/>
    <property type="match status" value="1"/>
</dbReference>
<comment type="subcellular location">
    <subcellularLocation>
        <location evidence="2">Cell membrane</location>
        <topology evidence="2">Multi-pass membrane protein</topology>
    </subcellularLocation>
</comment>
<dbReference type="PANTHER" id="PTHR45453:SF1">
    <property type="entry name" value="PHOSPHATE REGULON SENSOR PROTEIN PHOR"/>
    <property type="match status" value="1"/>
</dbReference>
<proteinExistence type="predicted"/>
<comment type="catalytic activity">
    <reaction evidence="1">
        <text>ATP + protein L-histidine = ADP + protein N-phospho-L-histidine.</text>
        <dbReference type="EC" id="2.7.13.3"/>
    </reaction>
</comment>
<feature type="transmembrane region" description="Helical" evidence="10">
    <location>
        <begin position="12"/>
        <end position="33"/>
    </location>
</feature>
<evidence type="ECO:0000256" key="2">
    <source>
        <dbReference type="ARBA" id="ARBA00004651"/>
    </source>
</evidence>
<dbReference type="InterPro" id="IPR036097">
    <property type="entry name" value="HisK_dim/P_sf"/>
</dbReference>
<dbReference type="InterPro" id="IPR003661">
    <property type="entry name" value="HisK_dim/P_dom"/>
</dbReference>
<keyword evidence="6" id="KW-0547">Nucleotide-binding</keyword>
<dbReference type="GO" id="GO:0005524">
    <property type="term" value="F:ATP binding"/>
    <property type="evidence" value="ECO:0007669"/>
    <property type="project" value="UniProtKB-KW"/>
</dbReference>
<keyword evidence="10" id="KW-0472">Membrane</keyword>
<reference evidence="12" key="2">
    <citation type="submission" date="2020-09" db="EMBL/GenBank/DDBJ databases">
        <authorList>
            <person name="Sun Q."/>
            <person name="Zhou Y."/>
        </authorList>
    </citation>
    <scope>NUCLEOTIDE SEQUENCE</scope>
    <source>
        <strain evidence="12">CGMCC 1.15178</strain>
    </source>
</reference>
<protein>
    <recommendedName>
        <fullName evidence="3">histidine kinase</fullName>
        <ecNumber evidence="3">2.7.13.3</ecNumber>
    </recommendedName>
</protein>
<dbReference type="SMART" id="SM00388">
    <property type="entry name" value="HisKA"/>
    <property type="match status" value="1"/>
</dbReference>
<evidence type="ECO:0000256" key="10">
    <source>
        <dbReference type="SAM" id="Phobius"/>
    </source>
</evidence>
<evidence type="ECO:0000313" key="13">
    <source>
        <dbReference type="Proteomes" id="UP000612456"/>
    </source>
</evidence>
<reference evidence="12" key="1">
    <citation type="journal article" date="2014" name="Int. J. Syst. Evol. Microbiol.">
        <title>Complete genome sequence of Corynebacterium casei LMG S-19264T (=DSM 44701T), isolated from a smear-ripened cheese.</title>
        <authorList>
            <consortium name="US DOE Joint Genome Institute (JGI-PGF)"/>
            <person name="Walter F."/>
            <person name="Albersmeier A."/>
            <person name="Kalinowski J."/>
            <person name="Ruckert C."/>
        </authorList>
    </citation>
    <scope>NUCLEOTIDE SEQUENCE</scope>
    <source>
        <strain evidence="12">CGMCC 1.15178</strain>
    </source>
</reference>
<dbReference type="InterPro" id="IPR036890">
    <property type="entry name" value="HATPase_C_sf"/>
</dbReference>
<dbReference type="Pfam" id="PF02518">
    <property type="entry name" value="HATPase_c"/>
    <property type="match status" value="1"/>
</dbReference>
<sequence>MRLPVWLKKSAPVYFICLFLVSSVMLTTMYVIYISSWDRLLIHYKTSYLDDQSLKLAFVIHDNIMSKPLNEERIRWINSLSRQYAVSVKYADPAGQRVWIDTSGSQEPAAVPYVVELPMVIEGELGGKLTATYDLSKDNYFPYFTKLNYKAKNIAGLVFIVLLMLSLVICLWLSLRISSPLRKNAKQAQLIMNGDLGTFMPVGGTFEQAQFAQAVNYLLSEFKQQEKWRKQLMQDLTHELRTPLTSVLSRLEAMIDGIYPLTENNMNLIYAEIDRLSRLVKDVEKLSEAEGARFTLNVQRIDMAQLLKGVHEGFLFLAQDKHIAFKMQPVYFPCYAEVDPDLMIQVLSNVISNAIKYTPSGGIIELALTTEDHETVIRCSDKGIGISAEDLPYIFNRFYRADKSRSRESGGLGVGLSIVHALVEAHGGTIDVESEPEQGSTFTIHLPIAFDSSLQASNTAENEGG</sequence>
<dbReference type="EC" id="2.7.13.3" evidence="3"/>
<dbReference type="InterPro" id="IPR050351">
    <property type="entry name" value="BphY/WalK/GraS-like"/>
</dbReference>
<feature type="transmembrane region" description="Helical" evidence="10">
    <location>
        <begin position="154"/>
        <end position="175"/>
    </location>
</feature>
<keyword evidence="9" id="KW-0902">Two-component regulatory system</keyword>
<keyword evidence="8" id="KW-0067">ATP-binding</keyword>
<dbReference type="InterPro" id="IPR005467">
    <property type="entry name" value="His_kinase_dom"/>
</dbReference>
<dbReference type="FunFam" id="3.30.565.10:FF:000006">
    <property type="entry name" value="Sensor histidine kinase WalK"/>
    <property type="match status" value="1"/>
</dbReference>
<keyword evidence="13" id="KW-1185">Reference proteome</keyword>
<keyword evidence="4" id="KW-0597">Phosphoprotein</keyword>
<keyword evidence="7" id="KW-0418">Kinase</keyword>
<keyword evidence="10" id="KW-0812">Transmembrane</keyword>
<evidence type="ECO:0000256" key="5">
    <source>
        <dbReference type="ARBA" id="ARBA00022679"/>
    </source>
</evidence>
<evidence type="ECO:0000256" key="3">
    <source>
        <dbReference type="ARBA" id="ARBA00012438"/>
    </source>
</evidence>
<feature type="domain" description="Histidine kinase" evidence="11">
    <location>
        <begin position="235"/>
        <end position="450"/>
    </location>
</feature>
<dbReference type="EMBL" id="BMHP01000002">
    <property type="protein sequence ID" value="GGD66285.1"/>
    <property type="molecule type" value="Genomic_DNA"/>
</dbReference>
<dbReference type="SUPFAM" id="SSF47384">
    <property type="entry name" value="Homodimeric domain of signal transducing histidine kinase"/>
    <property type="match status" value="1"/>
</dbReference>
<dbReference type="GO" id="GO:0000155">
    <property type="term" value="F:phosphorelay sensor kinase activity"/>
    <property type="evidence" value="ECO:0007669"/>
    <property type="project" value="InterPro"/>
</dbReference>
<evidence type="ECO:0000256" key="4">
    <source>
        <dbReference type="ARBA" id="ARBA00022553"/>
    </source>
</evidence>
<evidence type="ECO:0000256" key="6">
    <source>
        <dbReference type="ARBA" id="ARBA00022741"/>
    </source>
</evidence>
<organism evidence="12 13">
    <name type="scientific">Paenibacillus nasutitermitis</name>
    <dbReference type="NCBI Taxonomy" id="1652958"/>
    <lineage>
        <taxon>Bacteria</taxon>
        <taxon>Bacillati</taxon>
        <taxon>Bacillota</taxon>
        <taxon>Bacilli</taxon>
        <taxon>Bacillales</taxon>
        <taxon>Paenibacillaceae</taxon>
        <taxon>Paenibacillus</taxon>
    </lineage>
</organism>
<dbReference type="Gene3D" id="3.30.565.10">
    <property type="entry name" value="Histidine kinase-like ATPase, C-terminal domain"/>
    <property type="match status" value="1"/>
</dbReference>
<dbReference type="InterPro" id="IPR003594">
    <property type="entry name" value="HATPase_dom"/>
</dbReference>
<accession>A0A916YY80</accession>
<dbReference type="Proteomes" id="UP000612456">
    <property type="component" value="Unassembled WGS sequence"/>
</dbReference>